<reference evidence="2" key="1">
    <citation type="submission" date="2020-02" db="EMBL/GenBank/DDBJ databases">
        <authorList>
            <person name="Meier V. D."/>
        </authorList>
    </citation>
    <scope>NUCLEOTIDE SEQUENCE</scope>
    <source>
        <strain evidence="2">AVDCRST_MAG76</strain>
    </source>
</reference>
<evidence type="ECO:0000256" key="1">
    <source>
        <dbReference type="SAM" id="MobiDB-lite"/>
    </source>
</evidence>
<gene>
    <name evidence="2" type="ORF">AVDCRST_MAG76-472</name>
</gene>
<accession>A0A6J4H8X7</accession>
<proteinExistence type="predicted"/>
<feature type="compositionally biased region" description="Low complexity" evidence="1">
    <location>
        <begin position="12"/>
        <end position="25"/>
    </location>
</feature>
<protein>
    <submittedName>
        <fullName evidence="2">Uncharacterized protein</fullName>
    </submittedName>
</protein>
<name>A0A6J4H8X7_9ACTN</name>
<sequence>MVGIFRNDALGPAAHHPPSSSRPASLQRLAKLDVAPSSPYTVPPSPEGQRCCAARPWAATSTR</sequence>
<organism evidence="2">
    <name type="scientific">uncultured Acidimicrobiales bacterium</name>
    <dbReference type="NCBI Taxonomy" id="310071"/>
    <lineage>
        <taxon>Bacteria</taxon>
        <taxon>Bacillati</taxon>
        <taxon>Actinomycetota</taxon>
        <taxon>Acidimicrobiia</taxon>
        <taxon>Acidimicrobiales</taxon>
        <taxon>environmental samples</taxon>
    </lineage>
</organism>
<dbReference type="AlphaFoldDB" id="A0A6J4H8X7"/>
<dbReference type="EMBL" id="CADCSZ010000031">
    <property type="protein sequence ID" value="CAA9217034.1"/>
    <property type="molecule type" value="Genomic_DNA"/>
</dbReference>
<evidence type="ECO:0000313" key="2">
    <source>
        <dbReference type="EMBL" id="CAA9217034.1"/>
    </source>
</evidence>
<feature type="region of interest" description="Disordered" evidence="1">
    <location>
        <begin position="1"/>
        <end position="63"/>
    </location>
</feature>